<dbReference type="PRINTS" id="PR00778">
    <property type="entry name" value="HTHARSR"/>
</dbReference>
<keyword evidence="2" id="KW-0238">DNA-binding</keyword>
<protein>
    <submittedName>
        <fullName evidence="5">ArsR family transcriptional regulator</fullName>
    </submittedName>
</protein>
<comment type="caution">
    <text evidence="5">The sequence shown here is derived from an EMBL/GenBank/DDBJ whole genome shotgun (WGS) entry which is preliminary data.</text>
</comment>
<evidence type="ECO:0000313" key="5">
    <source>
        <dbReference type="EMBL" id="REF68630.1"/>
    </source>
</evidence>
<dbReference type="PANTHER" id="PTHR43132">
    <property type="entry name" value="ARSENICAL RESISTANCE OPERON REPRESSOR ARSR-RELATED"/>
    <property type="match status" value="1"/>
</dbReference>
<dbReference type="InterPro" id="IPR051011">
    <property type="entry name" value="Metal_resp_trans_reg"/>
</dbReference>
<dbReference type="PANTHER" id="PTHR43132:SF6">
    <property type="entry name" value="HTH-TYPE TRANSCRIPTIONAL REPRESSOR CZRA"/>
    <property type="match status" value="1"/>
</dbReference>
<dbReference type="Proteomes" id="UP000256941">
    <property type="component" value="Unassembled WGS sequence"/>
</dbReference>
<dbReference type="SUPFAM" id="SSF46785">
    <property type="entry name" value="Winged helix' DNA-binding domain"/>
    <property type="match status" value="1"/>
</dbReference>
<reference evidence="5 6" key="1">
    <citation type="submission" date="2018-08" db="EMBL/GenBank/DDBJ databases">
        <title>Genomic Encyclopedia of Archaeal and Bacterial Type Strains, Phase II (KMG-II): from individual species to whole genera.</title>
        <authorList>
            <person name="Goeker M."/>
        </authorList>
    </citation>
    <scope>NUCLEOTIDE SEQUENCE [LARGE SCALE GENOMIC DNA]</scope>
    <source>
        <strain evidence="5 6">DSM 17099</strain>
    </source>
</reference>
<organism evidence="5 6">
    <name type="scientific">Paracoccus versutus</name>
    <name type="common">Thiobacillus versutus</name>
    <dbReference type="NCBI Taxonomy" id="34007"/>
    <lineage>
        <taxon>Bacteria</taxon>
        <taxon>Pseudomonadati</taxon>
        <taxon>Pseudomonadota</taxon>
        <taxon>Alphaproteobacteria</taxon>
        <taxon>Rhodobacterales</taxon>
        <taxon>Paracoccaceae</taxon>
        <taxon>Paracoccus</taxon>
    </lineage>
</organism>
<dbReference type="GO" id="GO:0003700">
    <property type="term" value="F:DNA-binding transcription factor activity"/>
    <property type="evidence" value="ECO:0007669"/>
    <property type="project" value="InterPro"/>
</dbReference>
<dbReference type="NCBIfam" id="NF033788">
    <property type="entry name" value="HTH_metalloreg"/>
    <property type="match status" value="1"/>
</dbReference>
<dbReference type="InterPro" id="IPR011991">
    <property type="entry name" value="ArsR-like_HTH"/>
</dbReference>
<gene>
    <name evidence="5" type="ORF">BDD41_3696</name>
</gene>
<keyword evidence="1" id="KW-0805">Transcription regulation</keyword>
<dbReference type="SMART" id="SM00418">
    <property type="entry name" value="HTH_ARSR"/>
    <property type="match status" value="1"/>
</dbReference>
<dbReference type="PROSITE" id="PS50987">
    <property type="entry name" value="HTH_ARSR_2"/>
    <property type="match status" value="1"/>
</dbReference>
<dbReference type="EMBL" id="QTUJ01000003">
    <property type="protein sequence ID" value="REF68630.1"/>
    <property type="molecule type" value="Genomic_DNA"/>
</dbReference>
<keyword evidence="3" id="KW-0804">Transcription</keyword>
<dbReference type="GO" id="GO:0003677">
    <property type="term" value="F:DNA binding"/>
    <property type="evidence" value="ECO:0007669"/>
    <property type="project" value="UniProtKB-KW"/>
</dbReference>
<sequence>MVDRHQLEETAAMFKALADPARLRTLILLAEQERNVGELAEIEGAQIGTVSARLKLLLQARLVARRREGKAAIYSIADAHVLQLVENAIAHICEEH</sequence>
<dbReference type="InterPro" id="IPR036388">
    <property type="entry name" value="WH-like_DNA-bd_sf"/>
</dbReference>
<evidence type="ECO:0000256" key="2">
    <source>
        <dbReference type="ARBA" id="ARBA00023125"/>
    </source>
</evidence>
<evidence type="ECO:0000256" key="1">
    <source>
        <dbReference type="ARBA" id="ARBA00023015"/>
    </source>
</evidence>
<evidence type="ECO:0000256" key="3">
    <source>
        <dbReference type="ARBA" id="ARBA00023163"/>
    </source>
</evidence>
<dbReference type="Gene3D" id="1.10.10.10">
    <property type="entry name" value="Winged helix-like DNA-binding domain superfamily/Winged helix DNA-binding domain"/>
    <property type="match status" value="1"/>
</dbReference>
<dbReference type="CDD" id="cd00090">
    <property type="entry name" value="HTH_ARSR"/>
    <property type="match status" value="1"/>
</dbReference>
<dbReference type="Pfam" id="PF01022">
    <property type="entry name" value="HTH_5"/>
    <property type="match status" value="1"/>
</dbReference>
<name>A0A3D9XDK0_PARVE</name>
<evidence type="ECO:0000313" key="6">
    <source>
        <dbReference type="Proteomes" id="UP000256941"/>
    </source>
</evidence>
<feature type="domain" description="HTH arsR-type" evidence="4">
    <location>
        <begin position="2"/>
        <end position="96"/>
    </location>
</feature>
<dbReference type="AlphaFoldDB" id="A0A3D9XDK0"/>
<dbReference type="InterPro" id="IPR036390">
    <property type="entry name" value="WH_DNA-bd_sf"/>
</dbReference>
<dbReference type="InterPro" id="IPR001845">
    <property type="entry name" value="HTH_ArsR_DNA-bd_dom"/>
</dbReference>
<evidence type="ECO:0000259" key="4">
    <source>
        <dbReference type="PROSITE" id="PS50987"/>
    </source>
</evidence>
<proteinExistence type="predicted"/>
<accession>A0A3D9XDK0</accession>